<evidence type="ECO:0000259" key="8">
    <source>
        <dbReference type="Pfam" id="PF10427"/>
    </source>
</evidence>
<feature type="region of interest" description="Disordered" evidence="6">
    <location>
        <begin position="1607"/>
        <end position="1631"/>
    </location>
</feature>
<dbReference type="InterPro" id="IPR000504">
    <property type="entry name" value="RRM_dom"/>
</dbReference>
<feature type="region of interest" description="Disordered" evidence="6">
    <location>
        <begin position="1790"/>
        <end position="1837"/>
    </location>
</feature>
<evidence type="ECO:0008006" key="12">
    <source>
        <dbReference type="Google" id="ProtNLM"/>
    </source>
</evidence>
<dbReference type="EMBL" id="WNTK01000010">
    <property type="protein sequence ID" value="KAG9476723.1"/>
    <property type="molecule type" value="Genomic_DNA"/>
</dbReference>
<keyword evidence="2" id="KW-0597">Phosphoprotein</keyword>
<feature type="region of interest" description="Disordered" evidence="6">
    <location>
        <begin position="1"/>
        <end position="77"/>
    </location>
</feature>
<feature type="domain" description="RRM" evidence="7">
    <location>
        <begin position="1706"/>
        <end position="1769"/>
    </location>
</feature>
<feature type="compositionally biased region" description="Polar residues" evidence="6">
    <location>
        <begin position="1812"/>
        <end position="1824"/>
    </location>
</feature>
<feature type="region of interest" description="Disordered" evidence="6">
    <location>
        <begin position="1647"/>
        <end position="1672"/>
    </location>
</feature>
<evidence type="ECO:0000256" key="6">
    <source>
        <dbReference type="SAM" id="MobiDB-lite"/>
    </source>
</evidence>
<dbReference type="GO" id="GO:0005829">
    <property type="term" value="C:cytosol"/>
    <property type="evidence" value="ECO:0007669"/>
    <property type="project" value="UniProtKB-ARBA"/>
</dbReference>
<accession>A0A8J6EVE1</accession>
<keyword evidence="11" id="KW-1185">Reference proteome</keyword>
<feature type="compositionally biased region" description="Low complexity" evidence="6">
    <location>
        <begin position="476"/>
        <end position="488"/>
    </location>
</feature>
<keyword evidence="3" id="KW-0810">Translation regulation</keyword>
<dbReference type="Pfam" id="PF10427">
    <property type="entry name" value="Ago_hook"/>
    <property type="match status" value="1"/>
</dbReference>
<evidence type="ECO:0000256" key="3">
    <source>
        <dbReference type="ARBA" id="ARBA00022845"/>
    </source>
</evidence>
<feature type="region of interest" description="Disordered" evidence="6">
    <location>
        <begin position="458"/>
        <end position="651"/>
    </location>
</feature>
<dbReference type="Pfam" id="PF16608">
    <property type="entry name" value="TNRC6-PABC_bdg"/>
    <property type="match status" value="1"/>
</dbReference>
<feature type="compositionally biased region" description="Basic and acidic residues" evidence="6">
    <location>
        <begin position="40"/>
        <end position="56"/>
    </location>
</feature>
<feature type="region of interest" description="Disordered" evidence="6">
    <location>
        <begin position="1351"/>
        <end position="1383"/>
    </location>
</feature>
<feature type="region of interest" description="Disordered" evidence="6">
    <location>
        <begin position="983"/>
        <end position="1086"/>
    </location>
</feature>
<dbReference type="GO" id="GO:0060213">
    <property type="term" value="P:positive regulation of nuclear-transcribed mRNA poly(A) tail shortening"/>
    <property type="evidence" value="ECO:0007669"/>
    <property type="project" value="TreeGrafter"/>
</dbReference>
<dbReference type="SUPFAM" id="SSF54928">
    <property type="entry name" value="RNA-binding domain, RBD"/>
    <property type="match status" value="1"/>
</dbReference>
<dbReference type="InterPro" id="IPR032226">
    <property type="entry name" value="TNRC6_PABC-bd"/>
</dbReference>
<feature type="compositionally biased region" description="Polar residues" evidence="6">
    <location>
        <begin position="594"/>
        <end position="643"/>
    </location>
</feature>
<dbReference type="Pfam" id="PF00076">
    <property type="entry name" value="RRM_1"/>
    <property type="match status" value="1"/>
</dbReference>
<evidence type="ECO:0000313" key="10">
    <source>
        <dbReference type="EMBL" id="KAG9476723.1"/>
    </source>
</evidence>
<protein>
    <recommendedName>
        <fullName evidence="12">Trinucleotide repeat-containing gene 6A protein</fullName>
    </recommendedName>
</protein>
<dbReference type="GO" id="GO:0006417">
    <property type="term" value="P:regulation of translation"/>
    <property type="evidence" value="ECO:0007669"/>
    <property type="project" value="UniProtKB-KW"/>
</dbReference>
<dbReference type="InterPro" id="IPR019486">
    <property type="entry name" value="Argonaute_hook_dom"/>
</dbReference>
<feature type="compositionally biased region" description="Polar residues" evidence="6">
    <location>
        <begin position="560"/>
        <end position="583"/>
    </location>
</feature>
<feature type="compositionally biased region" description="Polar residues" evidence="6">
    <location>
        <begin position="499"/>
        <end position="508"/>
    </location>
</feature>
<feature type="compositionally biased region" description="Low complexity" evidence="6">
    <location>
        <begin position="1825"/>
        <end position="1834"/>
    </location>
</feature>
<feature type="compositionally biased region" description="Gly residues" evidence="6">
    <location>
        <begin position="545"/>
        <end position="555"/>
    </location>
</feature>
<reference evidence="10" key="1">
    <citation type="thesis" date="2020" institute="ProQuest LLC" country="789 East Eisenhower Parkway, Ann Arbor, MI, USA">
        <title>Comparative Genomics and Chromosome Evolution.</title>
        <authorList>
            <person name="Mudd A.B."/>
        </authorList>
    </citation>
    <scope>NUCLEOTIDE SEQUENCE</scope>
    <source>
        <strain evidence="10">HN-11 Male</strain>
        <tissue evidence="10">Kidney and liver</tissue>
    </source>
</reference>
<dbReference type="InterPro" id="IPR052068">
    <property type="entry name" value="GW182_domain"/>
</dbReference>
<feature type="compositionally biased region" description="Polar residues" evidence="6">
    <location>
        <begin position="1464"/>
        <end position="1479"/>
    </location>
</feature>
<dbReference type="CDD" id="cd12711">
    <property type="entry name" value="RRM_TNRC6A"/>
    <property type="match status" value="1"/>
</dbReference>
<feature type="region of interest" description="Disordered" evidence="6">
    <location>
        <begin position="336"/>
        <end position="357"/>
    </location>
</feature>
<feature type="compositionally biased region" description="Low complexity" evidence="6">
    <location>
        <begin position="1351"/>
        <end position="1371"/>
    </location>
</feature>
<feature type="region of interest" description="Disordered" evidence="6">
    <location>
        <begin position="151"/>
        <end position="188"/>
    </location>
</feature>
<dbReference type="PANTHER" id="PTHR13020">
    <property type="entry name" value="TRINUCLEOTIDE REPEAT-CONTAINING GENE 6"/>
    <property type="match status" value="1"/>
</dbReference>
<proteinExistence type="inferred from homology"/>
<feature type="compositionally biased region" description="Polar residues" evidence="6">
    <location>
        <begin position="60"/>
        <end position="77"/>
    </location>
</feature>
<feature type="compositionally biased region" description="Polar residues" evidence="6">
    <location>
        <begin position="765"/>
        <end position="778"/>
    </location>
</feature>
<organism evidence="10 11">
    <name type="scientific">Eleutherodactylus coqui</name>
    <name type="common">Puerto Rican coqui</name>
    <dbReference type="NCBI Taxonomy" id="57060"/>
    <lineage>
        <taxon>Eukaryota</taxon>
        <taxon>Metazoa</taxon>
        <taxon>Chordata</taxon>
        <taxon>Craniata</taxon>
        <taxon>Vertebrata</taxon>
        <taxon>Euteleostomi</taxon>
        <taxon>Amphibia</taxon>
        <taxon>Batrachia</taxon>
        <taxon>Anura</taxon>
        <taxon>Neobatrachia</taxon>
        <taxon>Hyloidea</taxon>
        <taxon>Eleutherodactylidae</taxon>
        <taxon>Eleutherodactylinae</taxon>
        <taxon>Eleutherodactylus</taxon>
        <taxon>Eleutherodactylus</taxon>
    </lineage>
</organism>
<feature type="compositionally biased region" description="Polar residues" evidence="6">
    <location>
        <begin position="1372"/>
        <end position="1383"/>
    </location>
</feature>
<feature type="compositionally biased region" description="Polar residues" evidence="6">
    <location>
        <begin position="341"/>
        <end position="357"/>
    </location>
</feature>
<dbReference type="Proteomes" id="UP000770717">
    <property type="component" value="Unassembled WGS sequence"/>
</dbReference>
<feature type="domain" description="TNRC6 PABC binding" evidence="9">
    <location>
        <begin position="1432"/>
        <end position="1701"/>
    </location>
</feature>
<feature type="compositionally biased region" description="Polar residues" evidence="6">
    <location>
        <begin position="1853"/>
        <end position="1867"/>
    </location>
</feature>
<keyword evidence="5" id="KW-0943">RNA-mediated gene silencing</keyword>
<dbReference type="InterPro" id="IPR035979">
    <property type="entry name" value="RBD_domain_sf"/>
</dbReference>
<dbReference type="PANTHER" id="PTHR13020:SF28">
    <property type="entry name" value="TRINUCLEOTIDE REPEAT-CONTAINING GENE 6A PROTEIN"/>
    <property type="match status" value="1"/>
</dbReference>
<dbReference type="InterPro" id="IPR034924">
    <property type="entry name" value="TNRC6A_RRM"/>
</dbReference>
<feature type="compositionally biased region" description="Polar residues" evidence="6">
    <location>
        <begin position="175"/>
        <end position="188"/>
    </location>
</feature>
<feature type="region of interest" description="Disordered" evidence="6">
    <location>
        <begin position="1853"/>
        <end position="1882"/>
    </location>
</feature>
<comment type="similarity">
    <text evidence="1">Belongs to the GW182 family.</text>
</comment>
<name>A0A8J6EVE1_ELECQ</name>
<evidence type="ECO:0000256" key="4">
    <source>
        <dbReference type="ARBA" id="ARBA00022884"/>
    </source>
</evidence>
<dbReference type="Gene3D" id="3.30.70.330">
    <property type="match status" value="1"/>
</dbReference>
<sequence length="1882" mass="201539">MRELEAAATKDIEGSPRRSTAPEEEVQLMEEKKNRKNDKRRKEASSKKVSDQKNKVPEQILSQPQPVNGNSGISTVTSIQNNNAKRPTALTPQQQQLVSRYPPREVPPRFRLQEQKPLVKRGQQIPGIAASLGLATKVLNQESESRTVVCQERTSTENQPDINHGSLGSHYESSHWGSVSSNGDSGTNWDKVIVDGTDKEAWPSITGSSPELASECMDIESTTNCGLEKSHIVPFGDTVGEMDTVRNGIGHSSQSKLLVSSNSNNAGNGSINGPWGVSHGPMISTCQDGPESKSDSRHNRINAWGTVNNSVNGVLNPSTLNMNGNHGAWPVLDSNGHTHKGSNNSGTNVPSSTIGQVSNNRSINPKVGSSNPGSWGNLQENGDCELNGTRKASYSGQPQNLNTEMTGPNNTTNFMTSSLPNSAGLMQTNELPHSTGHGAWSVGSMNHSPLHTPSVTNGTSIPHLSNGEETNGGSYGTTWGTSGSNYSGDKSSVPKGQANGDTVNSTIMQPGMNGPNGPNYKINGNKGGLWESGTVNSQNMHWGSESGGTSGGSHRGWGNPAQNTGTNNIANGDWNKPNNNQHSNEGENSENGRKASNTWNSAEDENAGQNPTGSRGNETSNVWAKSTGESEGSVDSTGSQSDQGLRPVDRRKVDQQTLLQSIVNKGDLDPRVLCNTGWGQIPIKQNTAWDIEAASPRSDRKTDNGTEAWGASVSKTSNSGGWVEKPNPNSNDTSSVSGWGDPKPATGWGDAKGSVSQGDWGDQFAATTGTVKSNQSWGNGKEDKSTWNDAQKVKQGWGGHNNDGWGENSKSNHWGATKSSSSSDSDKSGSGWGDTRSNSWGSVNANNHSGWAEASKANSSQGWAEQAKLTQGGGDASKCGPSQMESDHPLQSNNSSEWGKKPETGSWGGQSANNKPSGWIGGPMSTPAKEEEPTGWEEPSPESIRRKMEIDDGTAAWGDPNQYKYKNVNMWDKNTSNTATMHHPPQVHHLPPPTSAVPNKESSGGSGWGDTWSDPTAAAVDNGTAAWGKPMETSGGWGEQNPDVNSSGWSHTPIGHQVPSKPGPKSMQDSGWCGDEMTGTGGRHSGWDEDDVEIGMWNSNPSQDTNWPPYMKKMPSKGNMKNGNKQDDGWMNPFVKQFNNMGFSRESPDDASQSNKMDISGGLLPDKRMDLDKSGLGDYSRVIGKGPGPRHLSKESSMDHNPYFDKDGIVAEETQNLQFIANQNMKLPPINNALPTQSLGSFPGLTVPNVSSVRQNGNPNMYGIGNAAQARGTQQPQSLNSSQPNLRAQVPPNIMPPQVPPSLLKYPPNNTGLNPLFGPQQVAMLNQLSQLTQLSQLSQISQLQRLLAQQQKVQNQRGGMPPGGRQQQEQQARSLGMQQQQSRQLDPNLLMKQAMPPSQQQMLHQPPVKSFLDNVLPHSTPELPKVPSPISAFNGFSLGLNSNVNMELGGMKEPQSRLRKWTTVDNMSPNNSLDQNSSKHGAISSGFRLDDSPFGSYDFMNSSNSPSSPPGSIGDGWPSAKSPNGSSSVNWPPEFRPGEPWKGYPNIDPETDPYVTPGSVINNLSISTVRGVDHLRDRNSGSSSSLNTTLPSNSAWSSIRASNYNVSHSSTAQSTSVRNSDPKPTWSPGSVNNTSLAHELWKVPLPSKNISAPSRPPPGLTGQKPPLSAWDNGSLRLGSGWGTSDSRYTPGSTWSDNSSGRITNWLVLKNLTPQIDGSTLRTLCMQHGPLITFHLNLPHGTALVRYSSKEEVVKAQKSLHMCVLGNTTILAEFASEEEISRFFAQGQSMTPSPGWQSLGSGHSRLGSLDSPHSISNRGDINHWNSPSASGSSSGDLHGTSLWGTPNYSTSLWGNPSSENRGLSSPSPVSAFLPVDHLNGEPM</sequence>
<dbReference type="GO" id="GO:0003723">
    <property type="term" value="F:RNA binding"/>
    <property type="evidence" value="ECO:0007669"/>
    <property type="project" value="UniProtKB-KW"/>
</dbReference>
<keyword evidence="4" id="KW-0694">RNA-binding</keyword>
<dbReference type="InterPro" id="IPR012677">
    <property type="entry name" value="Nucleotide-bd_a/b_plait_sf"/>
</dbReference>
<feature type="compositionally biased region" description="Polar residues" evidence="6">
    <location>
        <begin position="1607"/>
        <end position="1619"/>
    </location>
</feature>
<dbReference type="GO" id="GO:0035195">
    <property type="term" value="P:miRNA-mediated post-transcriptional gene silencing"/>
    <property type="evidence" value="ECO:0007669"/>
    <property type="project" value="TreeGrafter"/>
</dbReference>
<evidence type="ECO:0000259" key="7">
    <source>
        <dbReference type="Pfam" id="PF00076"/>
    </source>
</evidence>
<feature type="compositionally biased region" description="Polar residues" evidence="6">
    <location>
        <begin position="835"/>
        <end position="849"/>
    </location>
</feature>
<dbReference type="GO" id="GO:0005654">
    <property type="term" value="C:nucleoplasm"/>
    <property type="evidence" value="ECO:0007669"/>
    <property type="project" value="TreeGrafter"/>
</dbReference>
<dbReference type="FunFam" id="3.30.70.330:FF:000011">
    <property type="entry name" value="trinucleotide repeat-containing gene 6A protein-like"/>
    <property type="match status" value="1"/>
</dbReference>
<evidence type="ECO:0000256" key="5">
    <source>
        <dbReference type="ARBA" id="ARBA00023158"/>
    </source>
</evidence>
<dbReference type="OrthoDB" id="5919166at2759"/>
<dbReference type="GO" id="GO:0000932">
    <property type="term" value="C:P-body"/>
    <property type="evidence" value="ECO:0007669"/>
    <property type="project" value="TreeGrafter"/>
</dbReference>
<feature type="domain" description="Argonaute hook" evidence="8">
    <location>
        <begin position="1019"/>
        <end position="1131"/>
    </location>
</feature>
<feature type="compositionally biased region" description="Basic and acidic residues" evidence="6">
    <location>
        <begin position="1"/>
        <end position="16"/>
    </location>
</feature>
<feature type="region of interest" description="Disordered" evidence="6">
    <location>
        <begin position="1464"/>
        <end position="1558"/>
    </location>
</feature>
<feature type="compositionally biased region" description="Low complexity" evidence="6">
    <location>
        <begin position="1502"/>
        <end position="1519"/>
    </location>
</feature>
<gene>
    <name evidence="10" type="ORF">GDO78_002232</name>
</gene>
<feature type="compositionally biased region" description="Polar residues" evidence="6">
    <location>
        <begin position="1521"/>
        <end position="1530"/>
    </location>
</feature>
<feature type="compositionally biased region" description="Low complexity" evidence="6">
    <location>
        <begin position="1797"/>
        <end position="1810"/>
    </location>
</feature>
<feature type="compositionally biased region" description="Polar residues" evidence="6">
    <location>
        <begin position="458"/>
        <end position="469"/>
    </location>
</feature>
<evidence type="ECO:0000256" key="2">
    <source>
        <dbReference type="ARBA" id="ARBA00022553"/>
    </source>
</evidence>
<feature type="compositionally biased region" description="Polar residues" evidence="6">
    <location>
        <begin position="727"/>
        <end position="737"/>
    </location>
</feature>
<evidence type="ECO:0000259" key="9">
    <source>
        <dbReference type="Pfam" id="PF16608"/>
    </source>
</evidence>
<feature type="region of interest" description="Disordered" evidence="6">
    <location>
        <begin position="1144"/>
        <end position="1166"/>
    </location>
</feature>
<evidence type="ECO:0000256" key="1">
    <source>
        <dbReference type="ARBA" id="ARBA00007302"/>
    </source>
</evidence>
<comment type="caution">
    <text evidence="10">The sequence shown here is derived from an EMBL/GenBank/DDBJ whole genome shotgun (WGS) entry which is preliminary data.</text>
</comment>
<feature type="region of interest" description="Disordered" evidence="6">
    <location>
        <begin position="692"/>
        <end position="961"/>
    </location>
</feature>
<feature type="compositionally biased region" description="Polar residues" evidence="6">
    <location>
        <begin position="151"/>
        <end position="161"/>
    </location>
</feature>
<evidence type="ECO:0000313" key="11">
    <source>
        <dbReference type="Proteomes" id="UP000770717"/>
    </source>
</evidence>